<dbReference type="Gene3D" id="3.40.50.150">
    <property type="entry name" value="Vaccinia Virus protein VP39"/>
    <property type="match status" value="1"/>
</dbReference>
<evidence type="ECO:0000259" key="4">
    <source>
        <dbReference type="Pfam" id="PF13649"/>
    </source>
</evidence>
<comment type="caution">
    <text evidence="5">The sequence shown here is derived from an EMBL/GenBank/DDBJ whole genome shotgun (WGS) entry which is preliminary data.</text>
</comment>
<reference evidence="5 6" key="1">
    <citation type="submission" date="2018-05" db="EMBL/GenBank/DDBJ databases">
        <title>Genetic diversity of glacier-inhabiting Cryobacterium bacteria in China and description of Cryobacterium mengkeensis sp. nov. and Arthrobacter glacialis sp. nov.</title>
        <authorList>
            <person name="Liu Q."/>
            <person name="Xin Y.-H."/>
        </authorList>
    </citation>
    <scope>NUCLEOTIDE SEQUENCE [LARGE SCALE GENOMIC DNA]</scope>
    <source>
        <strain evidence="5 6">LI2</strain>
    </source>
</reference>
<keyword evidence="6" id="KW-1185">Reference proteome</keyword>
<evidence type="ECO:0000256" key="2">
    <source>
        <dbReference type="ARBA" id="ARBA00022679"/>
    </source>
</evidence>
<dbReference type="InterPro" id="IPR029063">
    <property type="entry name" value="SAM-dependent_MTases_sf"/>
</dbReference>
<gene>
    <name evidence="5" type="ORF">CVV68_15500</name>
</gene>
<feature type="domain" description="Methyltransferase" evidence="4">
    <location>
        <begin position="70"/>
        <end position="158"/>
    </location>
</feature>
<proteinExistence type="predicted"/>
<dbReference type="GO" id="GO:0032259">
    <property type="term" value="P:methylation"/>
    <property type="evidence" value="ECO:0007669"/>
    <property type="project" value="UniProtKB-KW"/>
</dbReference>
<evidence type="ECO:0000256" key="3">
    <source>
        <dbReference type="ARBA" id="ARBA00022691"/>
    </source>
</evidence>
<dbReference type="CDD" id="cd02440">
    <property type="entry name" value="AdoMet_MTases"/>
    <property type="match status" value="1"/>
</dbReference>
<protein>
    <submittedName>
        <fullName evidence="5">Methyltransferase</fullName>
    </submittedName>
</protein>
<dbReference type="OrthoDB" id="9800454at2"/>
<dbReference type="PANTHER" id="PTHR43464">
    <property type="entry name" value="METHYLTRANSFERASE"/>
    <property type="match status" value="1"/>
</dbReference>
<accession>A0A2V5L4G6</accession>
<name>A0A2V5L4G6_9MICC</name>
<sequence>MLRGSESVRLLRERATDAVEEMDRRDCDADRLERTYAQFPLVNSVVSGWRGVYRQRIRPLLSSATATSLLDVGCGGGDIARKLAAWAASDSLLLEITAIDPDRRAFDFATSAPPQPRLTFRQAYSSELVQAGASFDLVISNHMLHHLSPGEFQELLADSALLATRAVIHSDIARSPMAYALFWAGTLPFFPGSYIRRDGLTSIRRSYTAPELRALIPRGWSVRAERPYRNLLLFTAGDGVG</sequence>
<dbReference type="GO" id="GO:0008168">
    <property type="term" value="F:methyltransferase activity"/>
    <property type="evidence" value="ECO:0007669"/>
    <property type="project" value="UniProtKB-KW"/>
</dbReference>
<dbReference type="NCBIfam" id="NF004851">
    <property type="entry name" value="PRK06202.1"/>
    <property type="match status" value="1"/>
</dbReference>
<dbReference type="Proteomes" id="UP000247832">
    <property type="component" value="Unassembled WGS sequence"/>
</dbReference>
<dbReference type="EMBL" id="QJVD01000018">
    <property type="protein sequence ID" value="PYI66008.1"/>
    <property type="molecule type" value="Genomic_DNA"/>
</dbReference>
<keyword evidence="3" id="KW-0949">S-adenosyl-L-methionine</keyword>
<dbReference type="RefSeq" id="WP_110501915.1">
    <property type="nucleotide sequence ID" value="NZ_QJVD01000018.1"/>
</dbReference>
<dbReference type="InterPro" id="IPR041698">
    <property type="entry name" value="Methyltransf_25"/>
</dbReference>
<keyword evidence="1 5" id="KW-0489">Methyltransferase</keyword>
<evidence type="ECO:0000313" key="5">
    <source>
        <dbReference type="EMBL" id="PYI66008.1"/>
    </source>
</evidence>
<keyword evidence="2 5" id="KW-0808">Transferase</keyword>
<dbReference type="SUPFAM" id="SSF53335">
    <property type="entry name" value="S-adenosyl-L-methionine-dependent methyltransferases"/>
    <property type="match status" value="1"/>
</dbReference>
<evidence type="ECO:0000313" key="6">
    <source>
        <dbReference type="Proteomes" id="UP000247832"/>
    </source>
</evidence>
<organism evidence="5 6">
    <name type="scientific">Arthrobacter livingstonensis</name>
    <dbReference type="NCBI Taxonomy" id="670078"/>
    <lineage>
        <taxon>Bacteria</taxon>
        <taxon>Bacillati</taxon>
        <taxon>Actinomycetota</taxon>
        <taxon>Actinomycetes</taxon>
        <taxon>Micrococcales</taxon>
        <taxon>Micrococcaceae</taxon>
        <taxon>Arthrobacter</taxon>
    </lineage>
</organism>
<dbReference type="AlphaFoldDB" id="A0A2V5L4G6"/>
<dbReference type="PANTHER" id="PTHR43464:SF19">
    <property type="entry name" value="UBIQUINONE BIOSYNTHESIS O-METHYLTRANSFERASE, MITOCHONDRIAL"/>
    <property type="match status" value="1"/>
</dbReference>
<evidence type="ECO:0000256" key="1">
    <source>
        <dbReference type="ARBA" id="ARBA00022603"/>
    </source>
</evidence>
<dbReference type="Pfam" id="PF13649">
    <property type="entry name" value="Methyltransf_25"/>
    <property type="match status" value="1"/>
</dbReference>